<dbReference type="PANTHER" id="PTHR47506:SF10">
    <property type="entry name" value="TRANSCRIPTIONAL REGULATORY PROTEIN"/>
    <property type="match status" value="1"/>
</dbReference>
<evidence type="ECO:0000256" key="1">
    <source>
        <dbReference type="ARBA" id="ARBA00023015"/>
    </source>
</evidence>
<dbReference type="InterPro" id="IPR009057">
    <property type="entry name" value="Homeodomain-like_sf"/>
</dbReference>
<name>A0A2J0YW75_RHIML</name>
<dbReference type="Proteomes" id="UP000231987">
    <property type="component" value="Unassembled WGS sequence"/>
</dbReference>
<evidence type="ECO:0000259" key="5">
    <source>
        <dbReference type="PROSITE" id="PS50977"/>
    </source>
</evidence>
<dbReference type="PANTHER" id="PTHR47506">
    <property type="entry name" value="TRANSCRIPTIONAL REGULATORY PROTEIN"/>
    <property type="match status" value="1"/>
</dbReference>
<keyword evidence="3" id="KW-0804">Transcription</keyword>
<dbReference type="Gene3D" id="1.10.10.60">
    <property type="entry name" value="Homeodomain-like"/>
    <property type="match status" value="1"/>
</dbReference>
<dbReference type="InterPro" id="IPR036271">
    <property type="entry name" value="Tet_transcr_reg_TetR-rel_C_sf"/>
</dbReference>
<dbReference type="GO" id="GO:0003677">
    <property type="term" value="F:DNA binding"/>
    <property type="evidence" value="ECO:0007669"/>
    <property type="project" value="UniProtKB-UniRule"/>
</dbReference>
<accession>A0A2J0YW75</accession>
<proteinExistence type="predicted"/>
<dbReference type="SUPFAM" id="SSF48498">
    <property type="entry name" value="Tetracyclin repressor-like, C-terminal domain"/>
    <property type="match status" value="1"/>
</dbReference>
<evidence type="ECO:0000313" key="6">
    <source>
        <dbReference type="EMBL" id="PJR12023.1"/>
    </source>
</evidence>
<dbReference type="Pfam" id="PF00440">
    <property type="entry name" value="TetR_N"/>
    <property type="match status" value="1"/>
</dbReference>
<feature type="DNA-binding region" description="H-T-H motif" evidence="4">
    <location>
        <begin position="29"/>
        <end position="48"/>
    </location>
</feature>
<dbReference type="AlphaFoldDB" id="A0A2J0YW75"/>
<evidence type="ECO:0000256" key="3">
    <source>
        <dbReference type="ARBA" id="ARBA00023163"/>
    </source>
</evidence>
<keyword evidence="1" id="KW-0805">Transcription regulation</keyword>
<dbReference type="SUPFAM" id="SSF46689">
    <property type="entry name" value="Homeodomain-like"/>
    <property type="match status" value="1"/>
</dbReference>
<dbReference type="RefSeq" id="WP_100674140.1">
    <property type="nucleotide sequence ID" value="NZ_NJGD01000017.1"/>
</dbReference>
<dbReference type="Gene3D" id="1.10.357.10">
    <property type="entry name" value="Tetracycline Repressor, domain 2"/>
    <property type="match status" value="1"/>
</dbReference>
<dbReference type="InterPro" id="IPR011075">
    <property type="entry name" value="TetR_C"/>
</dbReference>
<sequence>MARVKEFDRDEALDAAIAVFREHGFDGTSTEMLIRAMRIGRQSLYDTFGDKWKLYCLAVERYSASETSAHIALLRGKPRALDSIRLVMERVVDNANQACLGVNSICEFGQRRPDLAALHHAADLRLKNAAVERIREAQAAGDLAGSLPAEAVADFLVANIAGIRIAARGGAGREHLQSLSQLALRAVT</sequence>
<evidence type="ECO:0000256" key="2">
    <source>
        <dbReference type="ARBA" id="ARBA00023125"/>
    </source>
</evidence>
<comment type="caution">
    <text evidence="6">The sequence shown here is derived from an EMBL/GenBank/DDBJ whole genome shotgun (WGS) entry which is preliminary data.</text>
</comment>
<reference evidence="6 7" key="1">
    <citation type="submission" date="2017-06" db="EMBL/GenBank/DDBJ databases">
        <title>Ensifer strains isolated from leguminous trees and herbs display diverse denitrification phenotypes with some acting as strong N2O sinks.</title>
        <authorList>
            <person name="Woliy K."/>
            <person name="Mania D."/>
            <person name="Bakken L.R."/>
            <person name="Frostegard A."/>
        </authorList>
    </citation>
    <scope>NUCLEOTIDE SEQUENCE [LARGE SCALE GENOMIC DNA]</scope>
    <source>
        <strain evidence="6 7">AC50a</strain>
    </source>
</reference>
<evidence type="ECO:0000313" key="7">
    <source>
        <dbReference type="Proteomes" id="UP000231987"/>
    </source>
</evidence>
<evidence type="ECO:0000256" key="4">
    <source>
        <dbReference type="PROSITE-ProRule" id="PRU00335"/>
    </source>
</evidence>
<dbReference type="InterPro" id="IPR001647">
    <property type="entry name" value="HTH_TetR"/>
</dbReference>
<dbReference type="EMBL" id="NJGD01000017">
    <property type="protein sequence ID" value="PJR12023.1"/>
    <property type="molecule type" value="Genomic_DNA"/>
</dbReference>
<gene>
    <name evidence="6" type="ORF">CEJ86_26415</name>
</gene>
<feature type="domain" description="HTH tetR-type" evidence="5">
    <location>
        <begin position="6"/>
        <end position="66"/>
    </location>
</feature>
<protein>
    <submittedName>
        <fullName evidence="6">TetR family transcriptional regulator</fullName>
    </submittedName>
</protein>
<keyword evidence="2 4" id="KW-0238">DNA-binding</keyword>
<dbReference type="Pfam" id="PF16925">
    <property type="entry name" value="TetR_C_13"/>
    <property type="match status" value="1"/>
</dbReference>
<dbReference type="PROSITE" id="PS50977">
    <property type="entry name" value="HTH_TETR_2"/>
    <property type="match status" value="1"/>
</dbReference>
<organism evidence="6 7">
    <name type="scientific">Rhizobium meliloti</name>
    <name type="common">Ensifer meliloti</name>
    <name type="synonym">Sinorhizobium meliloti</name>
    <dbReference type="NCBI Taxonomy" id="382"/>
    <lineage>
        <taxon>Bacteria</taxon>
        <taxon>Pseudomonadati</taxon>
        <taxon>Pseudomonadota</taxon>
        <taxon>Alphaproteobacteria</taxon>
        <taxon>Hyphomicrobiales</taxon>
        <taxon>Rhizobiaceae</taxon>
        <taxon>Sinorhizobium/Ensifer group</taxon>
        <taxon>Sinorhizobium</taxon>
    </lineage>
</organism>